<keyword evidence="2" id="KW-1185">Reference proteome</keyword>
<evidence type="ECO:0000313" key="2">
    <source>
        <dbReference type="Proteomes" id="UP000324222"/>
    </source>
</evidence>
<name>A0A5B7IMB0_PORTR</name>
<sequence>MEDLVYLDRGFVKILPEYLLQTYPTAQEDMVSLLARDCFVDALQDSHLQIYVKQAHPKNV</sequence>
<gene>
    <name evidence="1" type="ORF">E2C01_077513</name>
</gene>
<reference evidence="1 2" key="1">
    <citation type="submission" date="2019-05" db="EMBL/GenBank/DDBJ databases">
        <title>Another draft genome of Portunus trituberculatus and its Hox gene families provides insights of decapod evolution.</title>
        <authorList>
            <person name="Jeong J.-H."/>
            <person name="Song I."/>
            <person name="Kim S."/>
            <person name="Choi T."/>
            <person name="Kim D."/>
            <person name="Ryu S."/>
            <person name="Kim W."/>
        </authorList>
    </citation>
    <scope>NUCLEOTIDE SEQUENCE [LARGE SCALE GENOMIC DNA]</scope>
    <source>
        <tissue evidence="1">Muscle</tissue>
    </source>
</reference>
<evidence type="ECO:0000313" key="1">
    <source>
        <dbReference type="EMBL" id="MPC82827.1"/>
    </source>
</evidence>
<protein>
    <submittedName>
        <fullName evidence="1">Uncharacterized protein</fullName>
    </submittedName>
</protein>
<dbReference type="AlphaFoldDB" id="A0A5B7IMB0"/>
<organism evidence="1 2">
    <name type="scientific">Portunus trituberculatus</name>
    <name type="common">Swimming crab</name>
    <name type="synonym">Neptunus trituberculatus</name>
    <dbReference type="NCBI Taxonomy" id="210409"/>
    <lineage>
        <taxon>Eukaryota</taxon>
        <taxon>Metazoa</taxon>
        <taxon>Ecdysozoa</taxon>
        <taxon>Arthropoda</taxon>
        <taxon>Crustacea</taxon>
        <taxon>Multicrustacea</taxon>
        <taxon>Malacostraca</taxon>
        <taxon>Eumalacostraca</taxon>
        <taxon>Eucarida</taxon>
        <taxon>Decapoda</taxon>
        <taxon>Pleocyemata</taxon>
        <taxon>Brachyura</taxon>
        <taxon>Eubrachyura</taxon>
        <taxon>Portunoidea</taxon>
        <taxon>Portunidae</taxon>
        <taxon>Portuninae</taxon>
        <taxon>Portunus</taxon>
    </lineage>
</organism>
<dbReference type="EMBL" id="VSRR010060861">
    <property type="protein sequence ID" value="MPC82827.1"/>
    <property type="molecule type" value="Genomic_DNA"/>
</dbReference>
<proteinExistence type="predicted"/>
<accession>A0A5B7IMB0</accession>
<dbReference type="Proteomes" id="UP000324222">
    <property type="component" value="Unassembled WGS sequence"/>
</dbReference>
<comment type="caution">
    <text evidence="1">The sequence shown here is derived from an EMBL/GenBank/DDBJ whole genome shotgun (WGS) entry which is preliminary data.</text>
</comment>